<reference evidence="1" key="1">
    <citation type="submission" date="2023-03" db="EMBL/GenBank/DDBJ databases">
        <title>Massive genome expansion in bonnet fungi (Mycena s.s.) driven by repeated elements and novel gene families across ecological guilds.</title>
        <authorList>
            <consortium name="Lawrence Berkeley National Laboratory"/>
            <person name="Harder C.B."/>
            <person name="Miyauchi S."/>
            <person name="Viragh M."/>
            <person name="Kuo A."/>
            <person name="Thoen E."/>
            <person name="Andreopoulos B."/>
            <person name="Lu D."/>
            <person name="Skrede I."/>
            <person name="Drula E."/>
            <person name="Henrissat B."/>
            <person name="Morin E."/>
            <person name="Kohler A."/>
            <person name="Barry K."/>
            <person name="LaButti K."/>
            <person name="Morin E."/>
            <person name="Salamov A."/>
            <person name="Lipzen A."/>
            <person name="Mereny Z."/>
            <person name="Hegedus B."/>
            <person name="Baldrian P."/>
            <person name="Stursova M."/>
            <person name="Weitz H."/>
            <person name="Taylor A."/>
            <person name="Grigoriev I.V."/>
            <person name="Nagy L.G."/>
            <person name="Martin F."/>
            <person name="Kauserud H."/>
        </authorList>
    </citation>
    <scope>NUCLEOTIDE SEQUENCE</scope>
    <source>
        <strain evidence="1">CBHHK067</strain>
    </source>
</reference>
<name>A0AAD7CN94_MYCRO</name>
<protein>
    <submittedName>
        <fullName evidence="1">Uncharacterized protein</fullName>
    </submittedName>
</protein>
<accession>A0AAD7CN94</accession>
<evidence type="ECO:0000313" key="2">
    <source>
        <dbReference type="Proteomes" id="UP001221757"/>
    </source>
</evidence>
<sequence>MSAMNSIPPGLPVQEIWDEILDLLARARDLKACALASHAFTPRAQSHLFHGIILAQMMSPLATTTVQPAAVYSRFLTARLTSRDTSDVSAFRFPLISSVAWVACGCHDPSFTTLDLAHDLIALPSVRSVHINVQRWPFEKAGPGSASRVMVRLFQNSTSHITNLKVTSLGLGESHVPEDPVAPELGITTPPNRAAIKSLRIESSPEIGQYLVHPGCLFNLSQLEDTQVSRSLTLAITQVLERARLTIKRLEYDLKSGLRLEGFPFLVHLTMTGDGVRLPTIAPSTISKAGGNCIETVVIEIQGDNTEDWKAEISLDDFAERVGGWDKRDMLAVYFPKLHERGVLQIFACAAGA</sequence>
<dbReference type="Proteomes" id="UP001221757">
    <property type="component" value="Unassembled WGS sequence"/>
</dbReference>
<dbReference type="EMBL" id="JARKIE010000321">
    <property type="protein sequence ID" value="KAJ7654369.1"/>
    <property type="molecule type" value="Genomic_DNA"/>
</dbReference>
<dbReference type="AlphaFoldDB" id="A0AAD7CN94"/>
<evidence type="ECO:0000313" key="1">
    <source>
        <dbReference type="EMBL" id="KAJ7654369.1"/>
    </source>
</evidence>
<organism evidence="1 2">
    <name type="scientific">Mycena rosella</name>
    <name type="common">Pink bonnet</name>
    <name type="synonym">Agaricus rosellus</name>
    <dbReference type="NCBI Taxonomy" id="1033263"/>
    <lineage>
        <taxon>Eukaryota</taxon>
        <taxon>Fungi</taxon>
        <taxon>Dikarya</taxon>
        <taxon>Basidiomycota</taxon>
        <taxon>Agaricomycotina</taxon>
        <taxon>Agaricomycetes</taxon>
        <taxon>Agaricomycetidae</taxon>
        <taxon>Agaricales</taxon>
        <taxon>Marasmiineae</taxon>
        <taxon>Mycenaceae</taxon>
        <taxon>Mycena</taxon>
    </lineage>
</organism>
<gene>
    <name evidence="1" type="ORF">B0H17DRAFT_1214352</name>
</gene>
<comment type="caution">
    <text evidence="1">The sequence shown here is derived from an EMBL/GenBank/DDBJ whole genome shotgun (WGS) entry which is preliminary data.</text>
</comment>
<proteinExistence type="predicted"/>
<keyword evidence="2" id="KW-1185">Reference proteome</keyword>